<keyword evidence="6" id="KW-1185">Reference proteome</keyword>
<dbReference type="GO" id="GO:0008199">
    <property type="term" value="F:ferric iron binding"/>
    <property type="evidence" value="ECO:0007669"/>
    <property type="project" value="InterPro"/>
</dbReference>
<dbReference type="InterPro" id="IPR012786">
    <property type="entry name" value="Protocat_dOase_a"/>
</dbReference>
<dbReference type="NCBIfam" id="TIGR02423">
    <property type="entry name" value="protocat_alph"/>
    <property type="match status" value="1"/>
</dbReference>
<proteinExistence type="inferred from homology"/>
<dbReference type="CDD" id="cd03463">
    <property type="entry name" value="3_4-PCD_alpha"/>
    <property type="match status" value="1"/>
</dbReference>
<dbReference type="OrthoDB" id="9805815at2"/>
<reference evidence="5 6" key="1">
    <citation type="submission" date="2018-03" db="EMBL/GenBank/DDBJ databases">
        <title>The draft genome of Zobellella sp. 59N8.</title>
        <authorList>
            <person name="Liu L."/>
            <person name="Li L."/>
            <person name="Zhang X."/>
            <person name="Liang L."/>
            <person name="Wang T."/>
        </authorList>
    </citation>
    <scope>NUCLEOTIDE SEQUENCE [LARGE SCALE GENOMIC DNA]</scope>
    <source>
        <strain evidence="5 6">59N8</strain>
    </source>
</reference>
<evidence type="ECO:0000313" key="5">
    <source>
        <dbReference type="EMBL" id="PSJ44128.1"/>
    </source>
</evidence>
<dbReference type="Gene3D" id="2.60.130.10">
    <property type="entry name" value="Aromatic compound dioxygenase"/>
    <property type="match status" value="1"/>
</dbReference>
<dbReference type="PANTHER" id="PTHR33711">
    <property type="entry name" value="DIOXYGENASE, PUTATIVE (AFU_ORTHOLOGUE AFUA_2G02910)-RELATED"/>
    <property type="match status" value="1"/>
</dbReference>
<dbReference type="Proteomes" id="UP000240243">
    <property type="component" value="Unassembled WGS sequence"/>
</dbReference>
<dbReference type="GO" id="GO:0018578">
    <property type="term" value="F:protocatechuate 3,4-dioxygenase activity"/>
    <property type="evidence" value="ECO:0007669"/>
    <property type="project" value="InterPro"/>
</dbReference>
<dbReference type="InterPro" id="IPR000627">
    <property type="entry name" value="Intradiol_dOase_C"/>
</dbReference>
<comment type="similarity">
    <text evidence="1">Belongs to the intradiol ring-cleavage dioxygenase family.</text>
</comment>
<evidence type="ECO:0000256" key="1">
    <source>
        <dbReference type="ARBA" id="ARBA00007825"/>
    </source>
</evidence>
<evidence type="ECO:0000259" key="4">
    <source>
        <dbReference type="PROSITE" id="PS00083"/>
    </source>
</evidence>
<feature type="domain" description="Intradiol ring-cleavage dioxygenases" evidence="4">
    <location>
        <begin position="48"/>
        <end position="76"/>
    </location>
</feature>
<dbReference type="SUPFAM" id="SSF49482">
    <property type="entry name" value="Aromatic compound dioxygenase"/>
    <property type="match status" value="1"/>
</dbReference>
<evidence type="ECO:0000313" key="6">
    <source>
        <dbReference type="Proteomes" id="UP000240243"/>
    </source>
</evidence>
<comment type="caution">
    <text evidence="5">The sequence shown here is derived from an EMBL/GenBank/DDBJ whole genome shotgun (WGS) entry which is preliminary data.</text>
</comment>
<sequence length="199" mass="22017">MTMKQTPSQTVGPYFAYGLTAQQYHYPLSQVAGGNLLRGETAGERIRVTGRVLDGNGQPVDDAMIEIWQANAAGRFNHPLDRRAERPLDRDFLGFGRCGTGTREDLSFCFETVKPGAARPGQAPFISVIVFLRGALSHAYTRIYFADETAANAEDPVLNAVPAARRETLLARRVDTATGVEYRFDIRMQGPQETVFFDL</sequence>
<dbReference type="PROSITE" id="PS00083">
    <property type="entry name" value="INTRADIOL_DIOXYGENAS"/>
    <property type="match status" value="1"/>
</dbReference>
<dbReference type="PANTHER" id="PTHR33711:SF9">
    <property type="entry name" value="PROTOCATECHUATE 3,4-DIOXYGENASE ALPHA CHAIN"/>
    <property type="match status" value="1"/>
</dbReference>
<dbReference type="Pfam" id="PF00775">
    <property type="entry name" value="Dioxygenase_C"/>
    <property type="match status" value="1"/>
</dbReference>
<keyword evidence="2 5" id="KW-0223">Dioxygenase</keyword>
<dbReference type="AlphaFoldDB" id="A0A2P7R1P2"/>
<protein>
    <submittedName>
        <fullName evidence="5">Protocatechuate 3,4-dioxygenase subunit alpha</fullName>
    </submittedName>
</protein>
<evidence type="ECO:0000256" key="2">
    <source>
        <dbReference type="ARBA" id="ARBA00022964"/>
    </source>
</evidence>
<dbReference type="EMBL" id="PXYG01000007">
    <property type="protein sequence ID" value="PSJ44128.1"/>
    <property type="molecule type" value="Genomic_DNA"/>
</dbReference>
<keyword evidence="3" id="KW-0560">Oxidoreductase</keyword>
<gene>
    <name evidence="5" type="primary">pcaG</name>
    <name evidence="5" type="ORF">C7H85_15400</name>
</gene>
<dbReference type="InterPro" id="IPR050770">
    <property type="entry name" value="Intradiol_RC_Dioxygenase"/>
</dbReference>
<dbReference type="RefSeq" id="WP_106730580.1">
    <property type="nucleotide sequence ID" value="NZ_PXYG01000007.1"/>
</dbReference>
<evidence type="ECO:0000256" key="3">
    <source>
        <dbReference type="ARBA" id="ARBA00023002"/>
    </source>
</evidence>
<accession>A0A2P7R1P2</accession>
<dbReference type="InterPro" id="IPR015889">
    <property type="entry name" value="Intradiol_dOase_core"/>
</dbReference>
<name>A0A2P7R1P2_9GAMM</name>
<organism evidence="5 6">
    <name type="scientific">Zobellella endophytica</name>
    <dbReference type="NCBI Taxonomy" id="2116700"/>
    <lineage>
        <taxon>Bacteria</taxon>
        <taxon>Pseudomonadati</taxon>
        <taxon>Pseudomonadota</taxon>
        <taxon>Gammaproteobacteria</taxon>
        <taxon>Aeromonadales</taxon>
        <taxon>Aeromonadaceae</taxon>
        <taxon>Zobellella</taxon>
    </lineage>
</organism>